<feature type="region of interest" description="Disordered" evidence="9">
    <location>
        <begin position="131"/>
        <end position="266"/>
    </location>
</feature>
<gene>
    <name evidence="11" type="ORF">PLOB_00025710</name>
</gene>
<comment type="catalytic activity">
    <reaction evidence="1 8">
        <text>Thiol-dependent hydrolysis of ester, thioester, amide, peptide and isopeptide bonds formed by the C-terminal Gly of ubiquitin (a 76-residue protein attached to proteins as an intracellular targeting signal).</text>
        <dbReference type="EC" id="3.4.19.12"/>
    </reaction>
</comment>
<accession>A0ABN8RUM4</accession>
<evidence type="ECO:0000256" key="4">
    <source>
        <dbReference type="ARBA" id="ARBA00022786"/>
    </source>
</evidence>
<dbReference type="Proteomes" id="UP001159405">
    <property type="component" value="Unassembled WGS sequence"/>
</dbReference>
<evidence type="ECO:0000313" key="12">
    <source>
        <dbReference type="Proteomes" id="UP001159405"/>
    </source>
</evidence>
<keyword evidence="12" id="KW-1185">Reference proteome</keyword>
<dbReference type="PANTHER" id="PTHR12473:SF8">
    <property type="entry name" value="UBIQUITIN CARBOXYL-TERMINAL HYDROLASE MINDY-4-RELATED"/>
    <property type="match status" value="1"/>
</dbReference>
<evidence type="ECO:0000256" key="1">
    <source>
        <dbReference type="ARBA" id="ARBA00000707"/>
    </source>
</evidence>
<keyword evidence="3 8" id="KW-0645">Protease</keyword>
<comment type="function">
    <text evidence="8">Hydrolase that can remove 'Lys-48'-linked conjugated ubiquitin from proteins.</text>
</comment>
<evidence type="ECO:0000259" key="10">
    <source>
        <dbReference type="SMART" id="SM01174"/>
    </source>
</evidence>
<dbReference type="Pfam" id="PF13898">
    <property type="entry name" value="MINDY-3_4_CD"/>
    <property type="match status" value="2"/>
</dbReference>
<feature type="region of interest" description="Disordered" evidence="9">
    <location>
        <begin position="1"/>
        <end position="23"/>
    </location>
</feature>
<feature type="compositionally biased region" description="Polar residues" evidence="9">
    <location>
        <begin position="178"/>
        <end position="190"/>
    </location>
</feature>
<feature type="compositionally biased region" description="Polar residues" evidence="9">
    <location>
        <begin position="94"/>
        <end position="105"/>
    </location>
</feature>
<dbReference type="PANTHER" id="PTHR12473">
    <property type="entry name" value="UBIQUITIN CARBOXYL-TERMINAL HYDROLASE MINDY-4-RELATED"/>
    <property type="match status" value="1"/>
</dbReference>
<dbReference type="SMART" id="SM01174">
    <property type="entry name" value="DUF4205"/>
    <property type="match status" value="1"/>
</dbReference>
<dbReference type="InterPro" id="IPR025257">
    <property type="entry name" value="MINDY-3/4_CD"/>
</dbReference>
<evidence type="ECO:0000256" key="7">
    <source>
        <dbReference type="ARBA" id="ARBA00037630"/>
    </source>
</evidence>
<comment type="caution">
    <text evidence="11">The sequence shown here is derived from an EMBL/GenBank/DDBJ whole genome shotgun (WGS) entry which is preliminary data.</text>
</comment>
<keyword evidence="6 8" id="KW-0788">Thiol protease</keyword>
<evidence type="ECO:0000256" key="8">
    <source>
        <dbReference type="RuleBase" id="RU367088"/>
    </source>
</evidence>
<comment type="function">
    <text evidence="7">Probable hydrolase that can remove 'Lys-48'-linked conjugated ubiquitin from proteins.</text>
</comment>
<sequence>MHKQRLKTTLQTLDKEMPRTEDSISNRLQLAKEMHIERLMKKNKELPEPFRTMLEVMVQFMKNRDVQSGSTSVGADKSSQKSKQTRERKKESSTRTTAQPSNNDLIDNMDKLDEKNDRKDYDDLWKRLEKPSSKVHGSPTGIKFANDASKMQVSTQKDDLHKGGGTDASDVGGLLHVQSGSVGPTVSLSDQMALKQKSKRRLNSSIGGPVISSGLGAKRDSRPRHSTGRLSGSLTAKNIGSLFGDDEDSKELNGPPTPKKNSNEEGGHHILQELPVKFHQLLPSLQGRLSKGISKQHTSTSQGLFTLLDSGLKSSDLVFEDIDDDLDQELGHNLRYLFTHILGPKKITQVDVQNKPITLETAMGLKNLIFGNAKSSFTPEWRNQSFSFCDLYALEYGIVQLKGGPCGVLAAVQAFVLKHLLFGGKKGDSKKYIETRQIASHKIHTLELLVLIKLFYFAMTKKSKDFKFALNLLSSANVPLTIHSKATELISSKGSCFGNLQNHHVSLKIYASLLIANSKSVLNVKSRRCPKSLYLKRRPYKVILGGIRAKHSASSLESRNVFHLYNSGLIFPFRQTDELHNTQDVPFDRKGREKHRPNCTKVINHFFFCLLKAKSSDLVFEDIDDDLDQELGHLTLGPKKITQVDVQNKPITLETAMGLKNLIFGNAKSSFTPEWRNQSFSFCDLYALEYGIVQLKGGPCGVLAAVQAFVLKHLLFGGKKGDSKKKLQPSSRERTKALTSAISEILWRAGDSRGAVVALPTGGSNVFGAGRYKSDQLTEALVLYTFKSSESLLSFISQNISQFESDSSSGCILLLYSVILSRSIRKVISDMDEPQGRLMGAHGYCTQELVNLLITGKAVSNTFDNIMEVDTGGSKKNVFKGIDKQSDIGFLSLFEHYKSCEVGENYKTPNYPIWVICSESHFSVLFSIDRNLLDDWRLEKKFDLYYYDGPGTAG</sequence>
<evidence type="ECO:0000256" key="3">
    <source>
        <dbReference type="ARBA" id="ARBA00022670"/>
    </source>
</evidence>
<evidence type="ECO:0000313" key="11">
    <source>
        <dbReference type="EMBL" id="CAH3181571.1"/>
    </source>
</evidence>
<keyword evidence="4 8" id="KW-0833">Ubl conjugation pathway</keyword>
<dbReference type="InterPro" id="IPR039785">
    <property type="entry name" value="MINY3/4"/>
</dbReference>
<proteinExistence type="inferred from homology"/>
<evidence type="ECO:0000256" key="5">
    <source>
        <dbReference type="ARBA" id="ARBA00022801"/>
    </source>
</evidence>
<feature type="domain" description="Deubiquitinating enzyme MINDY-3/4 conserved" evidence="10">
    <location>
        <begin position="660"/>
        <end position="954"/>
    </location>
</feature>
<name>A0ABN8RUM4_9CNID</name>
<feature type="compositionally biased region" description="Polar residues" evidence="9">
    <location>
        <begin position="228"/>
        <end position="238"/>
    </location>
</feature>
<dbReference type="InterPro" id="IPR059022">
    <property type="entry name" value="MINDY4_N"/>
</dbReference>
<dbReference type="EMBL" id="CALNXK010000300">
    <property type="protein sequence ID" value="CAH3181571.1"/>
    <property type="molecule type" value="Genomic_DNA"/>
</dbReference>
<feature type="compositionally biased region" description="Basic and acidic residues" evidence="9">
    <location>
        <begin position="13"/>
        <end position="23"/>
    </location>
</feature>
<feature type="region of interest" description="Disordered" evidence="9">
    <location>
        <begin position="65"/>
        <end position="114"/>
    </location>
</feature>
<organism evidence="11 12">
    <name type="scientific">Porites lobata</name>
    <dbReference type="NCBI Taxonomy" id="104759"/>
    <lineage>
        <taxon>Eukaryota</taxon>
        <taxon>Metazoa</taxon>
        <taxon>Cnidaria</taxon>
        <taxon>Anthozoa</taxon>
        <taxon>Hexacorallia</taxon>
        <taxon>Scleractinia</taxon>
        <taxon>Fungiina</taxon>
        <taxon>Poritidae</taxon>
        <taxon>Porites</taxon>
    </lineage>
</organism>
<dbReference type="EC" id="3.4.19.12" evidence="8"/>
<evidence type="ECO:0000256" key="6">
    <source>
        <dbReference type="ARBA" id="ARBA00022807"/>
    </source>
</evidence>
<dbReference type="Pfam" id="PF26038">
    <property type="entry name" value="Dimer_MINDY4_N"/>
    <property type="match status" value="1"/>
</dbReference>
<protein>
    <recommendedName>
        <fullName evidence="8">Ubiquitin carboxyl-terminal hydrolase MINDY</fullName>
        <ecNumber evidence="8">3.4.19.12</ecNumber>
    </recommendedName>
</protein>
<evidence type="ECO:0000256" key="2">
    <source>
        <dbReference type="ARBA" id="ARBA00011074"/>
    </source>
</evidence>
<comment type="similarity">
    <text evidence="2 8">Belongs to the MINDY deubiquitinase family. FAM188 subfamily.</text>
</comment>
<evidence type="ECO:0000256" key="9">
    <source>
        <dbReference type="SAM" id="MobiDB-lite"/>
    </source>
</evidence>
<keyword evidence="5 8" id="KW-0378">Hydrolase</keyword>
<feature type="compositionally biased region" description="Basic and acidic residues" evidence="9">
    <location>
        <begin position="84"/>
        <end position="93"/>
    </location>
</feature>
<reference evidence="11 12" key="1">
    <citation type="submission" date="2022-05" db="EMBL/GenBank/DDBJ databases">
        <authorList>
            <consortium name="Genoscope - CEA"/>
            <person name="William W."/>
        </authorList>
    </citation>
    <scope>NUCLEOTIDE SEQUENCE [LARGE SCALE GENOMIC DNA]</scope>
</reference>